<dbReference type="EMBL" id="BAAAQX010000018">
    <property type="protein sequence ID" value="GAA2210927.1"/>
    <property type="molecule type" value="Genomic_DNA"/>
</dbReference>
<name>A0ABN3CNE9_9ACTN</name>
<feature type="region of interest" description="Disordered" evidence="1">
    <location>
        <begin position="17"/>
        <end position="46"/>
    </location>
</feature>
<evidence type="ECO:0000256" key="1">
    <source>
        <dbReference type="SAM" id="MobiDB-lite"/>
    </source>
</evidence>
<proteinExistence type="predicted"/>
<gene>
    <name evidence="2" type="ORF">GCM10009850_063860</name>
</gene>
<comment type="caution">
    <text evidence="2">The sequence shown here is derived from an EMBL/GenBank/DDBJ whole genome shotgun (WGS) entry which is preliminary data.</text>
</comment>
<reference evidence="2 3" key="1">
    <citation type="journal article" date="2019" name="Int. J. Syst. Evol. Microbiol.">
        <title>The Global Catalogue of Microorganisms (GCM) 10K type strain sequencing project: providing services to taxonomists for standard genome sequencing and annotation.</title>
        <authorList>
            <consortium name="The Broad Institute Genomics Platform"/>
            <consortium name="The Broad Institute Genome Sequencing Center for Infectious Disease"/>
            <person name="Wu L."/>
            <person name="Ma J."/>
        </authorList>
    </citation>
    <scope>NUCLEOTIDE SEQUENCE [LARGE SCALE GENOMIC DNA]</scope>
    <source>
        <strain evidence="2 3">JCM 16114</strain>
    </source>
</reference>
<feature type="compositionally biased region" description="Low complexity" evidence="1">
    <location>
        <begin position="17"/>
        <end position="26"/>
    </location>
</feature>
<sequence>MAANAMWDGSPRLWTSALTPTLATPTPEHPEVSPARDLNGTPRAGPDACLLVRGWRPEARDHPDWEAVWG</sequence>
<organism evidence="2 3">
    <name type="scientific">Nonomuraea monospora</name>
    <dbReference type="NCBI Taxonomy" id="568818"/>
    <lineage>
        <taxon>Bacteria</taxon>
        <taxon>Bacillati</taxon>
        <taxon>Actinomycetota</taxon>
        <taxon>Actinomycetes</taxon>
        <taxon>Streptosporangiales</taxon>
        <taxon>Streptosporangiaceae</taxon>
        <taxon>Nonomuraea</taxon>
    </lineage>
</organism>
<keyword evidence="3" id="KW-1185">Reference proteome</keyword>
<evidence type="ECO:0000313" key="2">
    <source>
        <dbReference type="EMBL" id="GAA2210927.1"/>
    </source>
</evidence>
<evidence type="ECO:0000313" key="3">
    <source>
        <dbReference type="Proteomes" id="UP001499843"/>
    </source>
</evidence>
<dbReference type="Proteomes" id="UP001499843">
    <property type="component" value="Unassembled WGS sequence"/>
</dbReference>
<accession>A0ABN3CNE9</accession>
<protein>
    <submittedName>
        <fullName evidence="2">Uncharacterized protein</fullName>
    </submittedName>
</protein>